<sequence>MGWSSAVESGSSKYASGPSSVRSVSASYTPAGYDGSAAEIPSYDHPPDQLPDSLEQRQQQEHTQQQEQPQQIQQPPQQLQVQQCDRQQQQRQPQPPEGGVFGAVVLVLVRLVLAGVNGAVVLQWGLGKLHQALVWLVECGIDYVAPDEHQHGYRRHSE</sequence>
<protein>
    <submittedName>
        <fullName evidence="2">Uncharacterized protein</fullName>
    </submittedName>
</protein>
<keyword evidence="3" id="KW-1185">Reference proteome</keyword>
<dbReference type="EMBL" id="GL988041">
    <property type="protein sequence ID" value="EGS20388.1"/>
    <property type="molecule type" value="Genomic_DNA"/>
</dbReference>
<dbReference type="Proteomes" id="UP000008066">
    <property type="component" value="Unassembled WGS sequence"/>
</dbReference>
<dbReference type="RefSeq" id="XP_006692684.1">
    <property type="nucleotide sequence ID" value="XM_006692621.1"/>
</dbReference>
<feature type="compositionally biased region" description="Low complexity" evidence="1">
    <location>
        <begin position="61"/>
        <end position="92"/>
    </location>
</feature>
<feature type="compositionally biased region" description="Low complexity" evidence="1">
    <location>
        <begin position="9"/>
        <end position="27"/>
    </location>
</feature>
<evidence type="ECO:0000313" key="2">
    <source>
        <dbReference type="EMBL" id="EGS20388.1"/>
    </source>
</evidence>
<accession>G0S412</accession>
<feature type="region of interest" description="Disordered" evidence="1">
    <location>
        <begin position="1"/>
        <end position="96"/>
    </location>
</feature>
<dbReference type="GeneID" id="18256255"/>
<dbReference type="AlphaFoldDB" id="G0S412"/>
<gene>
    <name evidence="2" type="ORF">CTHT_0022170</name>
</gene>
<evidence type="ECO:0000313" key="3">
    <source>
        <dbReference type="Proteomes" id="UP000008066"/>
    </source>
</evidence>
<dbReference type="KEGG" id="cthr:CTHT_0022170"/>
<evidence type="ECO:0000256" key="1">
    <source>
        <dbReference type="SAM" id="MobiDB-lite"/>
    </source>
</evidence>
<organism evidence="3">
    <name type="scientific">Chaetomium thermophilum (strain DSM 1495 / CBS 144.50 / IMI 039719)</name>
    <name type="common">Thermochaetoides thermophila</name>
    <dbReference type="NCBI Taxonomy" id="759272"/>
    <lineage>
        <taxon>Eukaryota</taxon>
        <taxon>Fungi</taxon>
        <taxon>Dikarya</taxon>
        <taxon>Ascomycota</taxon>
        <taxon>Pezizomycotina</taxon>
        <taxon>Sordariomycetes</taxon>
        <taxon>Sordariomycetidae</taxon>
        <taxon>Sordariales</taxon>
        <taxon>Chaetomiaceae</taxon>
        <taxon>Thermochaetoides</taxon>
    </lineage>
</organism>
<name>G0S412_CHATD</name>
<dbReference type="HOGENOM" id="CLU_1669186_0_0_1"/>
<proteinExistence type="predicted"/>
<reference evidence="2 3" key="1">
    <citation type="journal article" date="2011" name="Cell">
        <title>Insight into structure and assembly of the nuclear pore complex by utilizing the genome of a eukaryotic thermophile.</title>
        <authorList>
            <person name="Amlacher S."/>
            <person name="Sarges P."/>
            <person name="Flemming D."/>
            <person name="van Noort V."/>
            <person name="Kunze R."/>
            <person name="Devos D.P."/>
            <person name="Arumugam M."/>
            <person name="Bork P."/>
            <person name="Hurt E."/>
        </authorList>
    </citation>
    <scope>NUCLEOTIDE SEQUENCE [LARGE SCALE GENOMIC DNA]</scope>
    <source>
        <strain evidence="3">DSM 1495 / CBS 144.50 / IMI 039719</strain>
    </source>
</reference>